<name>A0A4R6RQY2_LABRH</name>
<protein>
    <submittedName>
        <fullName evidence="8">RNA polymerase ECF family sigma subunit</fullName>
    </submittedName>
</protein>
<dbReference type="NCBIfam" id="TIGR02957">
    <property type="entry name" value="SigX4"/>
    <property type="match status" value="1"/>
</dbReference>
<comment type="subunit">
    <text evidence="2">Interacts transiently with the RNA polymerase catalytic core formed by RpoA, RpoB, RpoC and RpoZ (2 alpha, 1 beta, 1 beta' and 1 omega subunit) to form the RNA polymerase holoenzyme that can initiate transcription.</text>
</comment>
<dbReference type="SUPFAM" id="SSF88946">
    <property type="entry name" value="Sigma2 domain of RNA polymerase sigma factors"/>
    <property type="match status" value="1"/>
</dbReference>
<organism evidence="8 9">
    <name type="scientific">Labedaea rhizosphaerae</name>
    <dbReference type="NCBI Taxonomy" id="598644"/>
    <lineage>
        <taxon>Bacteria</taxon>
        <taxon>Bacillati</taxon>
        <taxon>Actinomycetota</taxon>
        <taxon>Actinomycetes</taxon>
        <taxon>Pseudonocardiales</taxon>
        <taxon>Pseudonocardiaceae</taxon>
        <taxon>Labedaea</taxon>
    </lineage>
</organism>
<dbReference type="NCBIfam" id="NF007214">
    <property type="entry name" value="PRK09636.1"/>
    <property type="match status" value="1"/>
</dbReference>
<dbReference type="Gene3D" id="3.10.450.50">
    <property type="match status" value="1"/>
</dbReference>
<dbReference type="InterPro" id="IPR013325">
    <property type="entry name" value="RNA_pol_sigma_r2"/>
</dbReference>
<feature type="domain" description="RNA polymerase sigma-70 region 2" evidence="6">
    <location>
        <begin position="6"/>
        <end position="69"/>
    </location>
</feature>
<keyword evidence="5" id="KW-0804">Transcription</keyword>
<dbReference type="GO" id="GO:0003677">
    <property type="term" value="F:DNA binding"/>
    <property type="evidence" value="ECO:0007669"/>
    <property type="project" value="InterPro"/>
</dbReference>
<evidence type="ECO:0000259" key="7">
    <source>
        <dbReference type="Pfam" id="PF08281"/>
    </source>
</evidence>
<dbReference type="OrthoDB" id="6689546at2"/>
<evidence type="ECO:0000256" key="2">
    <source>
        <dbReference type="ARBA" id="ARBA00011344"/>
    </source>
</evidence>
<dbReference type="GO" id="GO:0006352">
    <property type="term" value="P:DNA-templated transcription initiation"/>
    <property type="evidence" value="ECO:0007669"/>
    <property type="project" value="InterPro"/>
</dbReference>
<dbReference type="InterPro" id="IPR007627">
    <property type="entry name" value="RNA_pol_sigma70_r2"/>
</dbReference>
<dbReference type="AlphaFoldDB" id="A0A4R6RQY2"/>
<evidence type="ECO:0000256" key="5">
    <source>
        <dbReference type="ARBA" id="ARBA00023163"/>
    </source>
</evidence>
<dbReference type="InterPro" id="IPR013249">
    <property type="entry name" value="RNA_pol_sigma70_r4_t2"/>
</dbReference>
<dbReference type="NCBIfam" id="TIGR02937">
    <property type="entry name" value="sigma70-ECF"/>
    <property type="match status" value="1"/>
</dbReference>
<dbReference type="Pfam" id="PF08281">
    <property type="entry name" value="Sigma70_r4_2"/>
    <property type="match status" value="1"/>
</dbReference>
<keyword evidence="3" id="KW-0805">Transcription regulation</keyword>
<evidence type="ECO:0000256" key="4">
    <source>
        <dbReference type="ARBA" id="ARBA00023082"/>
    </source>
</evidence>
<comment type="similarity">
    <text evidence="1">Belongs to the sigma-70 factor family. ECF subfamily.</text>
</comment>
<evidence type="ECO:0000256" key="1">
    <source>
        <dbReference type="ARBA" id="ARBA00010641"/>
    </source>
</evidence>
<gene>
    <name evidence="8" type="ORF">EV186_11435</name>
</gene>
<proteinExistence type="inferred from homology"/>
<evidence type="ECO:0000256" key="3">
    <source>
        <dbReference type="ARBA" id="ARBA00023015"/>
    </source>
</evidence>
<dbReference type="SUPFAM" id="SSF54427">
    <property type="entry name" value="NTF2-like"/>
    <property type="match status" value="1"/>
</dbReference>
<dbReference type="GO" id="GO:0016987">
    <property type="term" value="F:sigma factor activity"/>
    <property type="evidence" value="ECO:0007669"/>
    <property type="project" value="UniProtKB-KW"/>
</dbReference>
<dbReference type="SUPFAM" id="SSF88659">
    <property type="entry name" value="Sigma3 and sigma4 domains of RNA polymerase sigma factors"/>
    <property type="match status" value="1"/>
</dbReference>
<dbReference type="Gene3D" id="1.10.10.10">
    <property type="entry name" value="Winged helix-like DNA-binding domain superfamily/Winged helix DNA-binding domain"/>
    <property type="match status" value="1"/>
</dbReference>
<dbReference type="InterPro" id="IPR014284">
    <property type="entry name" value="RNA_pol_sigma-70_dom"/>
</dbReference>
<feature type="domain" description="RNA polymerase sigma factor 70 region 4 type 2" evidence="7">
    <location>
        <begin position="106"/>
        <end position="157"/>
    </location>
</feature>
<accession>A0A4R6RQY2</accession>
<evidence type="ECO:0000313" key="9">
    <source>
        <dbReference type="Proteomes" id="UP000295444"/>
    </source>
</evidence>
<dbReference type="InterPro" id="IPR014303">
    <property type="entry name" value="RNA_pol_sigma-70_ECF"/>
</dbReference>
<reference evidence="8 9" key="1">
    <citation type="submission" date="2019-03" db="EMBL/GenBank/DDBJ databases">
        <title>Genomic Encyclopedia of Type Strains, Phase IV (KMG-IV): sequencing the most valuable type-strain genomes for metagenomic binning, comparative biology and taxonomic classification.</title>
        <authorList>
            <person name="Goeker M."/>
        </authorList>
    </citation>
    <scope>NUCLEOTIDE SEQUENCE [LARGE SCALE GENOMIC DNA]</scope>
    <source>
        <strain evidence="8 9">DSM 45361</strain>
    </source>
</reference>
<dbReference type="PANTHER" id="PTHR30173">
    <property type="entry name" value="SIGMA 19 FACTOR"/>
    <property type="match status" value="1"/>
</dbReference>
<dbReference type="EMBL" id="SNXZ01000014">
    <property type="protein sequence ID" value="TDP89211.1"/>
    <property type="molecule type" value="Genomic_DNA"/>
</dbReference>
<sequence>MVADVFQRQRDRLFGIAYRMLGSAADAEDVVQDAYLRWHEADQAVITNPEGWLTRVVTNLCLTRLTAARTKRETYVGPWLPEPVLTAGGALGPLDTTEQRESVSFALLATMERLTPAERAVFVLKEAFGYPHREIAALTGLTEANCRQLHRRARQRMRDRPRFSADPKLARDLLDRFLDAAAKGAMAELESLLAQDVVSTADGGGKATAARRPILGRAKVARYLTGTAWDRFPDLRYEHLEVNGQPAIIGRSGDTVLGLLLATESDGRLAAFHIVANPDKLAFLARQLSRSAALPGQEG</sequence>
<dbReference type="Pfam" id="PF04542">
    <property type="entry name" value="Sigma70_r2"/>
    <property type="match status" value="1"/>
</dbReference>
<dbReference type="Gene3D" id="1.10.1740.10">
    <property type="match status" value="1"/>
</dbReference>
<keyword evidence="9" id="KW-1185">Reference proteome</keyword>
<comment type="caution">
    <text evidence="8">The sequence shown here is derived from an EMBL/GenBank/DDBJ whole genome shotgun (WGS) entry which is preliminary data.</text>
</comment>
<dbReference type="InterPro" id="IPR032710">
    <property type="entry name" value="NTF2-like_dom_sf"/>
</dbReference>
<evidence type="ECO:0000313" key="8">
    <source>
        <dbReference type="EMBL" id="TDP89211.1"/>
    </source>
</evidence>
<dbReference type="InterPro" id="IPR052704">
    <property type="entry name" value="ECF_Sigma-70_Domain"/>
</dbReference>
<dbReference type="InterPro" id="IPR013324">
    <property type="entry name" value="RNA_pol_sigma_r3/r4-like"/>
</dbReference>
<dbReference type="Proteomes" id="UP000295444">
    <property type="component" value="Unassembled WGS sequence"/>
</dbReference>
<evidence type="ECO:0000259" key="6">
    <source>
        <dbReference type="Pfam" id="PF04542"/>
    </source>
</evidence>
<keyword evidence="4" id="KW-0731">Sigma factor</keyword>
<dbReference type="PANTHER" id="PTHR30173:SF36">
    <property type="entry name" value="ECF RNA POLYMERASE SIGMA FACTOR SIGJ"/>
    <property type="match status" value="1"/>
</dbReference>
<dbReference type="InterPro" id="IPR036388">
    <property type="entry name" value="WH-like_DNA-bd_sf"/>
</dbReference>
<dbReference type="RefSeq" id="WP_133854415.1">
    <property type="nucleotide sequence ID" value="NZ_SNXZ01000014.1"/>
</dbReference>